<reference evidence="1" key="1">
    <citation type="submission" date="2014-07" db="EMBL/GenBank/DDBJ databases">
        <authorList>
            <person name="Monot Marc"/>
        </authorList>
    </citation>
    <scope>NUCLEOTIDE SEQUENCE</scope>
    <source>
        <strain evidence="1">7032994</strain>
    </source>
</reference>
<gene>
    <name evidence="1" type="ORF">BN1097_630042</name>
</gene>
<name>A0A069AGU6_CLODI</name>
<accession>A0A069AGU6</accession>
<dbReference type="EMBL" id="LK932402">
    <property type="protein sequence ID" value="CDS87402.1"/>
    <property type="molecule type" value="Genomic_DNA"/>
</dbReference>
<evidence type="ECO:0000313" key="1">
    <source>
        <dbReference type="EMBL" id="CDS87402.1"/>
    </source>
</evidence>
<organism evidence="1">
    <name type="scientific">Clostridioides difficile</name>
    <name type="common">Peptoclostridium difficile</name>
    <dbReference type="NCBI Taxonomy" id="1496"/>
    <lineage>
        <taxon>Bacteria</taxon>
        <taxon>Bacillati</taxon>
        <taxon>Bacillota</taxon>
        <taxon>Clostridia</taxon>
        <taxon>Peptostreptococcales</taxon>
        <taxon>Peptostreptococcaceae</taxon>
        <taxon>Clostridioides</taxon>
    </lineage>
</organism>
<protein>
    <submittedName>
        <fullName evidence="1">Uncharacterized protein</fullName>
    </submittedName>
</protein>
<dbReference type="AlphaFoldDB" id="A0A069AGU6"/>
<sequence length="38" mass="4903">MMYNKYTERMFAERVFFEFILIIYEYISECINIFKYKD</sequence>
<proteinExistence type="predicted"/>